<comment type="similarity">
    <text evidence="1">Belongs to the short-chain fatty acyl-CoA assimilation regulator (ScfR) family.</text>
</comment>
<dbReference type="EMBL" id="JANDJP010000030">
    <property type="protein sequence ID" value="MDF9914999.1"/>
    <property type="molecule type" value="Genomic_DNA"/>
</dbReference>
<dbReference type="InterPro" id="IPR052345">
    <property type="entry name" value="Rad_response_metalloprotease"/>
</dbReference>
<dbReference type="Pfam" id="PF01381">
    <property type="entry name" value="HTH_3"/>
    <property type="match status" value="1"/>
</dbReference>
<feature type="domain" description="HTH cro/C1-type" evidence="2">
    <location>
        <begin position="4"/>
        <end position="43"/>
    </location>
</feature>
<dbReference type="Pfam" id="PF06114">
    <property type="entry name" value="Peptidase_M78"/>
    <property type="match status" value="1"/>
</dbReference>
<protein>
    <submittedName>
        <fullName evidence="3">XRE family transcriptional regulator</fullName>
    </submittedName>
</protein>
<dbReference type="PROSITE" id="PS50943">
    <property type="entry name" value="HTH_CROC1"/>
    <property type="match status" value="1"/>
</dbReference>
<gene>
    <name evidence="3" type="ORF">NNA32_12245</name>
</gene>
<name>A0ABT6DCX4_9LACO</name>
<dbReference type="InterPro" id="IPR001387">
    <property type="entry name" value="Cro/C1-type_HTH"/>
</dbReference>
<evidence type="ECO:0000313" key="3">
    <source>
        <dbReference type="EMBL" id="MDF9914999.1"/>
    </source>
</evidence>
<sequence>MKIAEKIGTSTAEVSYWLNGKKAPRPEKIFTLSRILQVPVRFLTAADSLGANISNGTPLFRSSSVTTKKQQVSFEKLAVFYNEWIKQLGKFVQIPKFKFEDEIRKDSFFQILGNSFIKEKANFVRNAFNLADNPIANVTALLERSGVFVVFVNEEHTGINALTIRFDGRIIILINIASQSAARIRFSLAHELGHVFLHLGYDRRIYNTKEKHKVMEAEANEFASELLLPEEGLLLDLMGTGLKSLVTLKPHWGVSVQTLIMRLNALGIIDDNQKINLFRELSRKYSRKDEPFDHGNGAISIEYPSWCNAVLAFLRKEGLLAQVEWNGINLMFVQELFPLLDIIKDSDDSSSGSPFLRLLK</sequence>
<organism evidence="3 4">
    <name type="scientific">Furfurilactobacillus milii</name>
    <dbReference type="NCBI Taxonomy" id="2888272"/>
    <lineage>
        <taxon>Bacteria</taxon>
        <taxon>Bacillati</taxon>
        <taxon>Bacillota</taxon>
        <taxon>Bacilli</taxon>
        <taxon>Lactobacillales</taxon>
        <taxon>Lactobacillaceae</taxon>
        <taxon>Furfurilactobacillus</taxon>
    </lineage>
</organism>
<dbReference type="Proteomes" id="UP001152867">
    <property type="component" value="Unassembled WGS sequence"/>
</dbReference>
<dbReference type="InterPro" id="IPR010359">
    <property type="entry name" value="IrrE_HExxH"/>
</dbReference>
<dbReference type="Gene3D" id="1.10.10.2910">
    <property type="match status" value="1"/>
</dbReference>
<dbReference type="CDD" id="cd00093">
    <property type="entry name" value="HTH_XRE"/>
    <property type="match status" value="1"/>
</dbReference>
<evidence type="ECO:0000256" key="1">
    <source>
        <dbReference type="ARBA" id="ARBA00007227"/>
    </source>
</evidence>
<evidence type="ECO:0000259" key="2">
    <source>
        <dbReference type="PROSITE" id="PS50943"/>
    </source>
</evidence>
<proteinExistence type="inferred from homology"/>
<comment type="caution">
    <text evidence="3">The sequence shown here is derived from an EMBL/GenBank/DDBJ whole genome shotgun (WGS) entry which is preliminary data.</text>
</comment>
<dbReference type="Gene3D" id="1.10.260.40">
    <property type="entry name" value="lambda repressor-like DNA-binding domains"/>
    <property type="match status" value="1"/>
</dbReference>
<dbReference type="PANTHER" id="PTHR43236:SF1">
    <property type="entry name" value="BLL7220 PROTEIN"/>
    <property type="match status" value="1"/>
</dbReference>
<accession>A0ABT6DCX4</accession>
<dbReference type="PANTHER" id="PTHR43236">
    <property type="entry name" value="ANTITOXIN HIGA1"/>
    <property type="match status" value="1"/>
</dbReference>
<dbReference type="SUPFAM" id="SSF47413">
    <property type="entry name" value="lambda repressor-like DNA-binding domains"/>
    <property type="match status" value="1"/>
</dbReference>
<evidence type="ECO:0000313" key="4">
    <source>
        <dbReference type="Proteomes" id="UP001152867"/>
    </source>
</evidence>
<keyword evidence="4" id="KW-1185">Reference proteome</keyword>
<reference evidence="3" key="1">
    <citation type="submission" date="2022-06" db="EMBL/GenBank/DDBJ databases">
        <title>Antifungal cultures and metabolites of lactic acid bacteria for use in dairy fermentations.</title>
        <authorList>
            <person name="Zhao Z."/>
            <person name="Gaenzle M."/>
        </authorList>
    </citation>
    <scope>NUCLEOTIDE SEQUENCE</scope>
    <source>
        <strain evidence="3">FUA3126</strain>
    </source>
</reference>
<dbReference type="InterPro" id="IPR010982">
    <property type="entry name" value="Lambda_DNA-bd_dom_sf"/>
</dbReference>